<dbReference type="STRING" id="1313304.CALK_1677"/>
<comment type="caution">
    <text evidence="5">The sequence shown here is derived from an EMBL/GenBank/DDBJ whole genome shotgun (WGS) entry which is preliminary data.</text>
</comment>
<gene>
    <name evidence="5" type="ORF">CALK_1677</name>
</gene>
<dbReference type="OrthoDB" id="9760892at2"/>
<dbReference type="EMBL" id="ASJR01000013">
    <property type="protein sequence ID" value="ERP31473.1"/>
    <property type="molecule type" value="Genomic_DNA"/>
</dbReference>
<comment type="similarity">
    <text evidence="3">Belongs to the glycosyl hydrolase 84 family.</text>
</comment>
<evidence type="ECO:0000256" key="3">
    <source>
        <dbReference type="PROSITE-ProRule" id="PRU01353"/>
    </source>
</evidence>
<protein>
    <submittedName>
        <fullName evidence="5">Beta-N-acetylglucosaminidase</fullName>
    </submittedName>
</protein>
<dbReference type="GO" id="GO:0015929">
    <property type="term" value="F:hexosaminidase activity"/>
    <property type="evidence" value="ECO:0007669"/>
    <property type="project" value="UniProtKB-ARBA"/>
</dbReference>
<evidence type="ECO:0000313" key="5">
    <source>
        <dbReference type="EMBL" id="ERP31473.1"/>
    </source>
</evidence>
<dbReference type="RefSeq" id="WP_022637122.1">
    <property type="nucleotide sequence ID" value="NZ_ASJR01000013.1"/>
</dbReference>
<evidence type="ECO:0000259" key="4">
    <source>
        <dbReference type="PROSITE" id="PS52009"/>
    </source>
</evidence>
<feature type="domain" description="GH84" evidence="4">
    <location>
        <begin position="2"/>
        <end position="277"/>
    </location>
</feature>
<dbReference type="Proteomes" id="UP000017148">
    <property type="component" value="Unassembled WGS sequence"/>
</dbReference>
<dbReference type="eggNOG" id="COG3525">
    <property type="taxonomic scope" value="Bacteria"/>
</dbReference>
<reference evidence="5 6" key="1">
    <citation type="journal article" date="2013" name="Environ. Microbiol.">
        <title>Genome analysis of Chitinivibrio alkaliphilus gen. nov., sp. nov., a novel extremely haloalkaliphilic anaerobic chitinolytic bacterium from the candidate phylum Termite Group 3.</title>
        <authorList>
            <person name="Sorokin D.Y."/>
            <person name="Gumerov V.M."/>
            <person name="Rakitin A.L."/>
            <person name="Beletsky A.V."/>
            <person name="Damste J.S."/>
            <person name="Muyzer G."/>
            <person name="Mardanov A.V."/>
            <person name="Ravin N.V."/>
        </authorList>
    </citation>
    <scope>NUCLEOTIDE SEQUENCE [LARGE SCALE GENOMIC DNA]</scope>
    <source>
        <strain evidence="5 6">ACht1</strain>
    </source>
</reference>
<dbReference type="Pfam" id="PF07555">
    <property type="entry name" value="NAGidase"/>
    <property type="match status" value="1"/>
</dbReference>
<dbReference type="InterPro" id="IPR051822">
    <property type="entry name" value="Glycosyl_Hydrolase_84"/>
</dbReference>
<dbReference type="InterPro" id="IPR011496">
    <property type="entry name" value="O-GlcNAcase_cat"/>
</dbReference>
<dbReference type="PANTHER" id="PTHR13170">
    <property type="entry name" value="O-GLCNACASE"/>
    <property type="match status" value="1"/>
</dbReference>
<proteinExistence type="inferred from homology"/>
<evidence type="ECO:0000256" key="2">
    <source>
        <dbReference type="ARBA" id="ARBA00023295"/>
    </source>
</evidence>
<dbReference type="Gene3D" id="3.20.20.80">
    <property type="entry name" value="Glycosidases"/>
    <property type="match status" value="1"/>
</dbReference>
<feature type="active site" description="Proton donor" evidence="3">
    <location>
        <position position="117"/>
    </location>
</feature>
<sequence>MKVIGYIEGYYGRLLSHTERGDLIDHLAKEGYTAYVYAPKEDPFHRLNWTATPPREYRAAMGETMRRGAQQGVQVIPAIAPGLSLQYNSPSQRDILRRRVAEFCEDGARTIALLFDDISLSLREEEYERYGNAAQAQLEILHELRIAFPTIPFLFCPTIYTTQLLKGEEAHEYIRILSSELPSGVTLLWTGEHTITPAITNESLHYPIHHFGTDLLIWDNYYCNDYTPNRLFIGPYTHRDRTCITETTAGVLINGTGLFHTDCFLLSVAAKYLFGTESPWDAWQSCANRWGLPEAITKILPWIQGPYDSPPQGTLHHLYPTPEALFMELLVHWQSPVKLEWYPYIHRLFTELKLETGQGIENKEWFTPRFYPEVRELLKKRFYPPSSSSS</sequence>
<keyword evidence="6" id="KW-1185">Reference proteome</keyword>
<keyword evidence="2 3" id="KW-0326">Glycosidase</keyword>
<organism evidence="5 6">
    <name type="scientific">Chitinivibrio alkaliphilus ACht1</name>
    <dbReference type="NCBI Taxonomy" id="1313304"/>
    <lineage>
        <taxon>Bacteria</taxon>
        <taxon>Pseudomonadati</taxon>
        <taxon>Fibrobacterota</taxon>
        <taxon>Chitinivibrionia</taxon>
        <taxon>Chitinivibrionales</taxon>
        <taxon>Chitinivibrionaceae</taxon>
        <taxon>Chitinivibrio</taxon>
    </lineage>
</organism>
<dbReference type="PROSITE" id="PS52009">
    <property type="entry name" value="GH84"/>
    <property type="match status" value="1"/>
</dbReference>
<accession>U7D6A9</accession>
<evidence type="ECO:0000313" key="6">
    <source>
        <dbReference type="Proteomes" id="UP000017148"/>
    </source>
</evidence>
<dbReference type="GO" id="GO:1901135">
    <property type="term" value="P:carbohydrate derivative metabolic process"/>
    <property type="evidence" value="ECO:0007669"/>
    <property type="project" value="UniProtKB-ARBA"/>
</dbReference>
<keyword evidence="1 3" id="KW-0378">Hydrolase</keyword>
<name>U7D6A9_9BACT</name>
<dbReference type="SUPFAM" id="SSF51445">
    <property type="entry name" value="(Trans)glycosidases"/>
    <property type="match status" value="1"/>
</dbReference>
<dbReference type="AlphaFoldDB" id="U7D6A9"/>
<dbReference type="InterPro" id="IPR017853">
    <property type="entry name" value="GH"/>
</dbReference>
<evidence type="ECO:0000256" key="1">
    <source>
        <dbReference type="ARBA" id="ARBA00022801"/>
    </source>
</evidence>
<dbReference type="PANTHER" id="PTHR13170:SF16">
    <property type="entry name" value="PROTEIN O-GLCNACASE"/>
    <property type="match status" value="1"/>
</dbReference>